<dbReference type="EC" id="1.1.1.163" evidence="3"/>
<comment type="similarity">
    <text evidence="1">Belongs to the short-chain dehydrogenases/reductases (SDR) family.</text>
</comment>
<evidence type="ECO:0000313" key="4">
    <source>
        <dbReference type="Proteomes" id="UP000071641"/>
    </source>
</evidence>
<feature type="domain" description="Ketoreductase" evidence="2">
    <location>
        <begin position="4"/>
        <end position="176"/>
    </location>
</feature>
<dbReference type="CDD" id="cd05233">
    <property type="entry name" value="SDR_c"/>
    <property type="match status" value="1"/>
</dbReference>
<evidence type="ECO:0000256" key="1">
    <source>
        <dbReference type="ARBA" id="ARBA00006484"/>
    </source>
</evidence>
<evidence type="ECO:0000259" key="2">
    <source>
        <dbReference type="SMART" id="SM00822"/>
    </source>
</evidence>
<dbReference type="PANTHER" id="PTHR43975:SF2">
    <property type="entry name" value="EG:BACR7A4.14 PROTEIN-RELATED"/>
    <property type="match status" value="1"/>
</dbReference>
<dbReference type="RefSeq" id="WP_062661031.1">
    <property type="nucleotide sequence ID" value="NZ_FIZX01000001.1"/>
</dbReference>
<dbReference type="GO" id="GO:0055041">
    <property type="term" value="F:cyclopentanol dehydrogenase activity"/>
    <property type="evidence" value="ECO:0007669"/>
    <property type="project" value="UniProtKB-EC"/>
</dbReference>
<dbReference type="SMART" id="SM00822">
    <property type="entry name" value="PKS_KR"/>
    <property type="match status" value="1"/>
</dbReference>
<organism evidence="3 4">
    <name type="scientific">Grimontia celer</name>
    <dbReference type="NCBI Taxonomy" id="1796497"/>
    <lineage>
        <taxon>Bacteria</taxon>
        <taxon>Pseudomonadati</taxon>
        <taxon>Pseudomonadota</taxon>
        <taxon>Gammaproteobacteria</taxon>
        <taxon>Vibrionales</taxon>
        <taxon>Vibrionaceae</taxon>
        <taxon>Grimontia</taxon>
    </lineage>
</organism>
<gene>
    <name evidence="3" type="primary">cpnA</name>
    <name evidence="3" type="ORF">GCE9029_00685</name>
</gene>
<dbReference type="PANTHER" id="PTHR43975">
    <property type="entry name" value="ZGC:101858"/>
    <property type="match status" value="1"/>
</dbReference>
<reference evidence="4" key="1">
    <citation type="submission" date="2016-02" db="EMBL/GenBank/DDBJ databases">
        <authorList>
            <person name="Rodrigo-Torres Lidia"/>
            <person name="Arahal R.David."/>
        </authorList>
    </citation>
    <scope>NUCLEOTIDE SEQUENCE [LARGE SCALE GENOMIC DNA]</scope>
    <source>
        <strain evidence="4">CECT 9029</strain>
    </source>
</reference>
<dbReference type="PRINTS" id="PR00081">
    <property type="entry name" value="GDHRDH"/>
</dbReference>
<dbReference type="InterPro" id="IPR057326">
    <property type="entry name" value="KR_dom"/>
</dbReference>
<proteinExistence type="inferred from homology"/>
<protein>
    <submittedName>
        <fullName evidence="3">Cyclopentanol dehydrogenase</fullName>
        <ecNumber evidence="3">1.1.1.163</ecNumber>
    </submittedName>
</protein>
<dbReference type="Pfam" id="PF13561">
    <property type="entry name" value="adh_short_C2"/>
    <property type="match status" value="1"/>
</dbReference>
<dbReference type="EMBL" id="FIZX01000001">
    <property type="protein sequence ID" value="CZF78189.1"/>
    <property type="molecule type" value="Genomic_DNA"/>
</dbReference>
<dbReference type="STRING" id="1796497.GCE9029_00685"/>
<dbReference type="Gene3D" id="3.40.50.720">
    <property type="entry name" value="NAD(P)-binding Rossmann-like Domain"/>
    <property type="match status" value="1"/>
</dbReference>
<dbReference type="InterPro" id="IPR036291">
    <property type="entry name" value="NAD(P)-bd_dom_sf"/>
</dbReference>
<accession>A0A128EUA3</accession>
<sequence>MKNKTFLVTGGTAGIGYQVASELKALGANVLITGRNNAKLDNVSGELGVSAYHCDSGKPEDIQALADTLKKQDVTLDGVVLNAGVFFPKPIGEVNVDDFGHTFAVNTFGPYLTLQALLPLMKNPSSVVFVSSVVVEKAFPGTAVYTASKAALEGMAGILNLELAPRGIRVNSVRPGVTLTEIQSKAGLSEDQIEALAKDMETTPIGRALKAGDISGSVAFLLSDASLAMRNASVTVDGGVRL</sequence>
<evidence type="ECO:0000313" key="3">
    <source>
        <dbReference type="EMBL" id="CZF78189.1"/>
    </source>
</evidence>
<dbReference type="SUPFAM" id="SSF51735">
    <property type="entry name" value="NAD(P)-binding Rossmann-fold domains"/>
    <property type="match status" value="1"/>
</dbReference>
<name>A0A128EUA3_9GAMM</name>
<dbReference type="FunFam" id="3.40.50.720:FF:000084">
    <property type="entry name" value="Short-chain dehydrogenase reductase"/>
    <property type="match status" value="1"/>
</dbReference>
<dbReference type="AlphaFoldDB" id="A0A128EUA3"/>
<keyword evidence="4" id="KW-1185">Reference proteome</keyword>
<dbReference type="OrthoDB" id="9803333at2"/>
<keyword evidence="3" id="KW-0560">Oxidoreductase</keyword>
<dbReference type="InterPro" id="IPR002347">
    <property type="entry name" value="SDR_fam"/>
</dbReference>
<dbReference type="Proteomes" id="UP000071641">
    <property type="component" value="Unassembled WGS sequence"/>
</dbReference>